<dbReference type="InterPro" id="IPR002549">
    <property type="entry name" value="AI-2E-like"/>
</dbReference>
<feature type="transmembrane region" description="Helical" evidence="9">
    <location>
        <begin position="303"/>
        <end position="321"/>
    </location>
</feature>
<evidence type="ECO:0000256" key="9">
    <source>
        <dbReference type="SAM" id="Phobius"/>
    </source>
</evidence>
<evidence type="ECO:0000256" key="8">
    <source>
        <dbReference type="SAM" id="MobiDB-lite"/>
    </source>
</evidence>
<keyword evidence="11" id="KW-1185">Reference proteome</keyword>
<feature type="compositionally biased region" description="Low complexity" evidence="8">
    <location>
        <begin position="87"/>
        <end position="101"/>
    </location>
</feature>
<feature type="transmembrane region" description="Helical" evidence="9">
    <location>
        <begin position="362"/>
        <end position="381"/>
    </location>
</feature>
<keyword evidence="4" id="KW-1003">Cell membrane</keyword>
<keyword evidence="3" id="KW-0813">Transport</keyword>
<evidence type="ECO:0000256" key="1">
    <source>
        <dbReference type="ARBA" id="ARBA00004651"/>
    </source>
</evidence>
<feature type="transmembrane region" description="Helical" evidence="9">
    <location>
        <begin position="187"/>
        <end position="204"/>
    </location>
</feature>
<keyword evidence="7 9" id="KW-0472">Membrane</keyword>
<evidence type="ECO:0000256" key="3">
    <source>
        <dbReference type="ARBA" id="ARBA00022448"/>
    </source>
</evidence>
<evidence type="ECO:0000256" key="4">
    <source>
        <dbReference type="ARBA" id="ARBA00022475"/>
    </source>
</evidence>
<reference evidence="10 11" key="1">
    <citation type="submission" date="2018-03" db="EMBL/GenBank/DDBJ databases">
        <title>Genomic Encyclopedia of Type Strains, Phase III (KMG-III): the genomes of soil and plant-associated and newly described type strains.</title>
        <authorList>
            <person name="Whitman W."/>
        </authorList>
    </citation>
    <scope>NUCLEOTIDE SEQUENCE [LARGE SCALE GENOMIC DNA]</scope>
    <source>
        <strain evidence="10 11">CGMCC 1.12484</strain>
    </source>
</reference>
<feature type="transmembrane region" description="Helical" evidence="9">
    <location>
        <begin position="163"/>
        <end position="181"/>
    </location>
</feature>
<feature type="transmembrane region" description="Helical" evidence="9">
    <location>
        <begin position="418"/>
        <end position="435"/>
    </location>
</feature>
<evidence type="ECO:0000256" key="2">
    <source>
        <dbReference type="ARBA" id="ARBA00009773"/>
    </source>
</evidence>
<feature type="region of interest" description="Disordered" evidence="8">
    <location>
        <begin position="505"/>
        <end position="540"/>
    </location>
</feature>
<comment type="caution">
    <text evidence="10">The sequence shown here is derived from an EMBL/GenBank/DDBJ whole genome shotgun (WGS) entry which is preliminary data.</text>
</comment>
<evidence type="ECO:0000313" key="11">
    <source>
        <dbReference type="Proteomes" id="UP000237983"/>
    </source>
</evidence>
<comment type="similarity">
    <text evidence="2">Belongs to the autoinducer-2 exporter (AI-2E) (TC 2.A.86) family.</text>
</comment>
<dbReference type="GO" id="GO:0055085">
    <property type="term" value="P:transmembrane transport"/>
    <property type="evidence" value="ECO:0007669"/>
    <property type="project" value="TreeGrafter"/>
</dbReference>
<dbReference type="PANTHER" id="PTHR21716:SF53">
    <property type="entry name" value="PERMEASE PERM-RELATED"/>
    <property type="match status" value="1"/>
</dbReference>
<dbReference type="Pfam" id="PF01594">
    <property type="entry name" value="AI-2E_transport"/>
    <property type="match status" value="1"/>
</dbReference>
<dbReference type="EMBL" id="PVTL01000003">
    <property type="protein sequence ID" value="PRY68937.1"/>
    <property type="molecule type" value="Genomic_DNA"/>
</dbReference>
<proteinExistence type="inferred from homology"/>
<keyword evidence="5 9" id="KW-0812">Transmembrane</keyword>
<dbReference type="AlphaFoldDB" id="A0A2T0VFE9"/>
<feature type="region of interest" description="Disordered" evidence="8">
    <location>
        <begin position="87"/>
        <end position="143"/>
    </location>
</feature>
<feature type="transmembrane region" description="Helical" evidence="9">
    <location>
        <begin position="455"/>
        <end position="485"/>
    </location>
</feature>
<feature type="transmembrane region" description="Helical" evidence="9">
    <location>
        <begin position="216"/>
        <end position="241"/>
    </location>
</feature>
<name>A0A2T0VFE9_9MICO</name>
<evidence type="ECO:0000256" key="5">
    <source>
        <dbReference type="ARBA" id="ARBA00022692"/>
    </source>
</evidence>
<feature type="transmembrane region" description="Helical" evidence="9">
    <location>
        <begin position="387"/>
        <end position="411"/>
    </location>
</feature>
<comment type="subcellular location">
    <subcellularLocation>
        <location evidence="1">Cell membrane</location>
        <topology evidence="1">Multi-pass membrane protein</topology>
    </subcellularLocation>
</comment>
<organism evidence="10 11">
    <name type="scientific">Glaciihabitans tibetensis</name>
    <dbReference type="NCBI Taxonomy" id="1266600"/>
    <lineage>
        <taxon>Bacteria</taxon>
        <taxon>Bacillati</taxon>
        <taxon>Actinomycetota</taxon>
        <taxon>Actinomycetes</taxon>
        <taxon>Micrococcales</taxon>
        <taxon>Microbacteriaceae</taxon>
        <taxon>Glaciihabitans</taxon>
    </lineage>
</organism>
<dbReference type="PANTHER" id="PTHR21716">
    <property type="entry name" value="TRANSMEMBRANE PROTEIN"/>
    <property type="match status" value="1"/>
</dbReference>
<evidence type="ECO:0000313" key="10">
    <source>
        <dbReference type="EMBL" id="PRY68937.1"/>
    </source>
</evidence>
<protein>
    <submittedName>
        <fullName evidence="10">Putative PurR-regulated permease PerM</fullName>
    </submittedName>
</protein>
<gene>
    <name evidence="10" type="ORF">B0I08_103142</name>
</gene>
<feature type="compositionally biased region" description="Low complexity" evidence="8">
    <location>
        <begin position="121"/>
        <end position="143"/>
    </location>
</feature>
<sequence>MTTGAAVELGVDVAVDVAGADARVGSASGLADGVQPLIAQASEIATVGKSRRGRVGDLMISRTYLRTAGFRNISIALHACGRMEQVTATEPAAETSATSTAPPAPPATPAPPTTRAPSAPPSASVPSEARATQAPSPKRPSASRTSSARLAAFGKAFGATAGWVARGLIILLGLIVVWLVLRALWSIVLPMLFALLLSSILWPVNRVLRRALPKALAALLSVAGLLAVVVGIGLIVIPLMASGASALASSASANIAEIGDFFAQPPFNFPDYDLAGLVDAGITQVRENGGAVVSGITAGLGTITSWTVVFLLTMVLTFFCLKDGDKFLRWTRRWTNGRTFVHAAKISEGVWQTLSAYISSQAIVALVDAVFIGIGLALLGIPLALPLAVLIFFAAFIPIVGAVATGMLATVVALLSHGWGTALIVLGIVLLVQQLESNLLQPAIVGKVLKIHPAVVLGSVVVGGTIFGIVGAFLAVPTTAAVIVVMRYLRSLSLSGHDDGFEPGSAAADAAAAKPNTEAAETGAHSGEADVADLDAPAAR</sequence>
<dbReference type="Proteomes" id="UP000237983">
    <property type="component" value="Unassembled WGS sequence"/>
</dbReference>
<accession>A0A2T0VFE9</accession>
<dbReference type="GO" id="GO:0005886">
    <property type="term" value="C:plasma membrane"/>
    <property type="evidence" value="ECO:0007669"/>
    <property type="project" value="UniProtKB-SubCell"/>
</dbReference>
<keyword evidence="6 9" id="KW-1133">Transmembrane helix</keyword>
<feature type="compositionally biased region" description="Low complexity" evidence="8">
    <location>
        <begin position="506"/>
        <end position="520"/>
    </location>
</feature>
<evidence type="ECO:0000256" key="6">
    <source>
        <dbReference type="ARBA" id="ARBA00022989"/>
    </source>
</evidence>
<evidence type="ECO:0000256" key="7">
    <source>
        <dbReference type="ARBA" id="ARBA00023136"/>
    </source>
</evidence>
<feature type="compositionally biased region" description="Pro residues" evidence="8">
    <location>
        <begin position="102"/>
        <end position="120"/>
    </location>
</feature>